<dbReference type="Pfam" id="PF13848">
    <property type="entry name" value="Thioredoxin_6"/>
    <property type="match status" value="1"/>
</dbReference>
<dbReference type="PANTHER" id="PTHR18929">
    <property type="entry name" value="PROTEIN DISULFIDE ISOMERASE"/>
    <property type="match status" value="1"/>
</dbReference>
<dbReference type="SUPFAM" id="SSF52833">
    <property type="entry name" value="Thioredoxin-like"/>
    <property type="match status" value="4"/>
</dbReference>
<dbReference type="GO" id="GO:0005788">
    <property type="term" value="C:endoplasmic reticulum lumen"/>
    <property type="evidence" value="ECO:0007669"/>
    <property type="project" value="UniProtKB-SubCell"/>
</dbReference>
<dbReference type="CDD" id="cd02961">
    <property type="entry name" value="PDI_a_family"/>
    <property type="match status" value="1"/>
</dbReference>
<dbReference type="InParanoid" id="A0A068V9A4"/>
<comment type="catalytic activity">
    <reaction evidence="1">
        <text>Catalyzes the rearrangement of -S-S- bonds in proteins.</text>
        <dbReference type="EC" id="5.3.4.1"/>
    </reaction>
</comment>
<dbReference type="InterPro" id="IPR036249">
    <property type="entry name" value="Thioredoxin-like_sf"/>
</dbReference>
<dbReference type="EMBL" id="HG739229">
    <property type="protein sequence ID" value="CDP17142.1"/>
    <property type="molecule type" value="Genomic_DNA"/>
</dbReference>
<reference evidence="10" key="1">
    <citation type="journal article" date="2014" name="Science">
        <title>The coffee genome provides insight into the convergent evolution of caffeine biosynthesis.</title>
        <authorList>
            <person name="Denoeud F."/>
            <person name="Carretero-Paulet L."/>
            <person name="Dereeper A."/>
            <person name="Droc G."/>
            <person name="Guyot R."/>
            <person name="Pietrella M."/>
            <person name="Zheng C."/>
            <person name="Alberti A."/>
            <person name="Anthony F."/>
            <person name="Aprea G."/>
            <person name="Aury J.M."/>
            <person name="Bento P."/>
            <person name="Bernard M."/>
            <person name="Bocs S."/>
            <person name="Campa C."/>
            <person name="Cenci A."/>
            <person name="Combes M.C."/>
            <person name="Crouzillat D."/>
            <person name="Da Silva C."/>
            <person name="Daddiego L."/>
            <person name="De Bellis F."/>
            <person name="Dussert S."/>
            <person name="Garsmeur O."/>
            <person name="Gayraud T."/>
            <person name="Guignon V."/>
            <person name="Jahn K."/>
            <person name="Jamilloux V."/>
            <person name="Joet T."/>
            <person name="Labadie K."/>
            <person name="Lan T."/>
            <person name="Leclercq J."/>
            <person name="Lepelley M."/>
            <person name="Leroy T."/>
            <person name="Li L.T."/>
            <person name="Librado P."/>
            <person name="Lopez L."/>
            <person name="Munoz A."/>
            <person name="Noel B."/>
            <person name="Pallavicini A."/>
            <person name="Perrotta G."/>
            <person name="Poncet V."/>
            <person name="Pot D."/>
            <person name="Priyono X."/>
            <person name="Rigoreau M."/>
            <person name="Rouard M."/>
            <person name="Rozas J."/>
            <person name="Tranchant-Dubreuil C."/>
            <person name="VanBuren R."/>
            <person name="Zhang Q."/>
            <person name="Andrade A.C."/>
            <person name="Argout X."/>
            <person name="Bertrand B."/>
            <person name="de Kochko A."/>
            <person name="Graziosi G."/>
            <person name="Henry R.J."/>
            <person name="Jayarama X."/>
            <person name="Ming R."/>
            <person name="Nagai C."/>
            <person name="Rounsley S."/>
            <person name="Sankoff D."/>
            <person name="Giuliano G."/>
            <person name="Albert V.A."/>
            <person name="Wincker P."/>
            <person name="Lashermes P."/>
        </authorList>
    </citation>
    <scope>NUCLEOTIDE SEQUENCE [LARGE SCALE GENOMIC DNA]</scope>
    <source>
        <strain evidence="10">cv. DH200-94</strain>
    </source>
</reference>
<evidence type="ECO:0000256" key="2">
    <source>
        <dbReference type="ARBA" id="ARBA00004319"/>
    </source>
</evidence>
<feature type="domain" description="Thioredoxin" evidence="8">
    <location>
        <begin position="319"/>
        <end position="430"/>
    </location>
</feature>
<organism evidence="9 10">
    <name type="scientific">Coffea canephora</name>
    <name type="common">Robusta coffee</name>
    <dbReference type="NCBI Taxonomy" id="49390"/>
    <lineage>
        <taxon>Eukaryota</taxon>
        <taxon>Viridiplantae</taxon>
        <taxon>Streptophyta</taxon>
        <taxon>Embryophyta</taxon>
        <taxon>Tracheophyta</taxon>
        <taxon>Spermatophyta</taxon>
        <taxon>Magnoliopsida</taxon>
        <taxon>eudicotyledons</taxon>
        <taxon>Gunneridae</taxon>
        <taxon>Pentapetalae</taxon>
        <taxon>asterids</taxon>
        <taxon>lamiids</taxon>
        <taxon>Gentianales</taxon>
        <taxon>Rubiaceae</taxon>
        <taxon>Ixoroideae</taxon>
        <taxon>Gardenieae complex</taxon>
        <taxon>Bertiereae - Coffeeae clade</taxon>
        <taxon>Coffeeae</taxon>
        <taxon>Coffea</taxon>
    </lineage>
</organism>
<evidence type="ECO:0000256" key="1">
    <source>
        <dbReference type="ARBA" id="ARBA00001182"/>
    </source>
</evidence>
<keyword evidence="7" id="KW-0676">Redox-active center</keyword>
<dbReference type="Gramene" id="CDP17142">
    <property type="protein sequence ID" value="CDP17142"/>
    <property type="gene ID" value="GSCOC_T00011166001"/>
</dbReference>
<evidence type="ECO:0000313" key="9">
    <source>
        <dbReference type="EMBL" id="CDP17142.1"/>
    </source>
</evidence>
<name>A0A068V9A4_COFCA</name>
<dbReference type="PhylomeDB" id="A0A068V9A4"/>
<dbReference type="OMA" id="GIANDYK"/>
<evidence type="ECO:0000256" key="3">
    <source>
        <dbReference type="ARBA" id="ARBA00006347"/>
    </source>
</evidence>
<keyword evidence="10" id="KW-1185">Reference proteome</keyword>
<dbReference type="GO" id="GO:0034976">
    <property type="term" value="P:response to endoplasmic reticulum stress"/>
    <property type="evidence" value="ECO:0007669"/>
    <property type="project" value="TreeGrafter"/>
</dbReference>
<keyword evidence="6" id="KW-0413">Isomerase</keyword>
<proteinExistence type="inferred from homology"/>
<keyword evidence="5" id="KW-0256">Endoplasmic reticulum</keyword>
<sequence length="430" mass="48672">MLYSKFSLAIFFSFGKCDPLFCLIFHFTLTLYFSHLLLNSSGHCKNLAPESEKASTILSSNDPPVMLAKVDASDEANRGLATDYKIQGFPTIKILRNGGKTIQEYNGPRETDGIVAYLKKQVGPASVQIKSEEDAGILIDEQKIFIVSWVFPALSGEEYDNFTTLAQKLRSDYDFGHTTNAKFLPRGEIVSGPIVRLFKPFDELFVDFQDFQVNVLENFIEEASIPGVTILDNEPRNFEYVNKFFRRAKAKAMLFLNFTAELDTFKSKYNDVAVLYKGKEPSFLLGDINASRKAFEYFGLKEDQAPLIIIIQKPYGLKYLKSNILPDQIAPRLKDYKAGNLKPFINLEDMVLNSEKNGHIFVCLTVLLEFYAPWCGHSKNLAPTLDEVAILYEDDDDILIAKFHATANDITNEIFDVPSVPYLVLQSCKW</sequence>
<dbReference type="CDD" id="cd02982">
    <property type="entry name" value="PDI_b'_family"/>
    <property type="match status" value="1"/>
</dbReference>
<evidence type="ECO:0000256" key="7">
    <source>
        <dbReference type="ARBA" id="ARBA00023284"/>
    </source>
</evidence>
<dbReference type="FunFam" id="3.40.30.10:FF:000150">
    <property type="entry name" value="Protein disulfide-isomerase"/>
    <property type="match status" value="1"/>
</dbReference>
<evidence type="ECO:0000256" key="6">
    <source>
        <dbReference type="ARBA" id="ARBA00023235"/>
    </source>
</evidence>
<dbReference type="FunFam" id="3.40.30.10:FF:000152">
    <property type="entry name" value="Protein disulfide-isomerase"/>
    <property type="match status" value="1"/>
</dbReference>
<evidence type="ECO:0000313" key="10">
    <source>
        <dbReference type="Proteomes" id="UP000295252"/>
    </source>
</evidence>
<dbReference type="EC" id="5.3.4.1" evidence="4"/>
<accession>A0A068V9A4</accession>
<dbReference type="Pfam" id="PF00085">
    <property type="entry name" value="Thioredoxin"/>
    <property type="match status" value="2"/>
</dbReference>
<dbReference type="OrthoDB" id="427280at2759"/>
<dbReference type="PANTHER" id="PTHR18929:SF132">
    <property type="entry name" value="PROTEIN DISULFIDE-ISOMERASE A3"/>
    <property type="match status" value="1"/>
</dbReference>
<dbReference type="AlphaFoldDB" id="A0A068V9A4"/>
<evidence type="ECO:0000259" key="8">
    <source>
        <dbReference type="PROSITE" id="PS51352"/>
    </source>
</evidence>
<dbReference type="GO" id="GO:0006457">
    <property type="term" value="P:protein folding"/>
    <property type="evidence" value="ECO:0007669"/>
    <property type="project" value="TreeGrafter"/>
</dbReference>
<comment type="similarity">
    <text evidence="3">Belongs to the protein disulfide isomerase family.</text>
</comment>
<gene>
    <name evidence="9" type="ORF">GSCOC_T00011166001</name>
</gene>
<dbReference type="Gene3D" id="3.40.30.10">
    <property type="entry name" value="Glutaredoxin"/>
    <property type="match status" value="4"/>
</dbReference>
<dbReference type="Proteomes" id="UP000295252">
    <property type="component" value="Chromosome IX"/>
</dbReference>
<dbReference type="STRING" id="49390.A0A068V9A4"/>
<protein>
    <recommendedName>
        <fullName evidence="4">protein disulfide-isomerase</fullName>
        <ecNumber evidence="4">5.3.4.1</ecNumber>
    </recommendedName>
</protein>
<dbReference type="GO" id="GO:0003756">
    <property type="term" value="F:protein disulfide isomerase activity"/>
    <property type="evidence" value="ECO:0007669"/>
    <property type="project" value="UniProtKB-EC"/>
</dbReference>
<evidence type="ECO:0000256" key="4">
    <source>
        <dbReference type="ARBA" id="ARBA00012723"/>
    </source>
</evidence>
<comment type="subcellular location">
    <subcellularLocation>
        <location evidence="2">Endoplasmic reticulum lumen</location>
    </subcellularLocation>
</comment>
<dbReference type="InterPro" id="IPR013766">
    <property type="entry name" value="Thioredoxin_domain"/>
</dbReference>
<evidence type="ECO:0000256" key="5">
    <source>
        <dbReference type="ARBA" id="ARBA00022824"/>
    </source>
</evidence>
<dbReference type="CDD" id="cd02981">
    <property type="entry name" value="PDI_b_family"/>
    <property type="match status" value="1"/>
</dbReference>
<dbReference type="PROSITE" id="PS51352">
    <property type="entry name" value="THIOREDOXIN_2"/>
    <property type="match status" value="1"/>
</dbReference>